<keyword evidence="17" id="KW-1185">Reference proteome</keyword>
<keyword evidence="8" id="KW-0547">Nucleotide-binding</keyword>
<dbReference type="Proteomes" id="UP000198660">
    <property type="component" value="Unassembled WGS sequence"/>
</dbReference>
<dbReference type="InterPro" id="IPR003594">
    <property type="entry name" value="HATPase_dom"/>
</dbReference>
<evidence type="ECO:0000256" key="4">
    <source>
        <dbReference type="ARBA" id="ARBA00022475"/>
    </source>
</evidence>
<dbReference type="GO" id="GO:0000155">
    <property type="term" value="F:phosphorelay sensor kinase activity"/>
    <property type="evidence" value="ECO:0007669"/>
    <property type="project" value="InterPro"/>
</dbReference>
<evidence type="ECO:0000256" key="12">
    <source>
        <dbReference type="ARBA" id="ARBA00023012"/>
    </source>
</evidence>
<gene>
    <name evidence="16" type="ORF">SAMN05444972_107158</name>
</gene>
<name>A0A1I6SKC6_9BACL</name>
<proteinExistence type="predicted"/>
<dbReference type="AlphaFoldDB" id="A0A1I6SKC6"/>
<keyword evidence="9 16" id="KW-0418">Kinase</keyword>
<evidence type="ECO:0000256" key="11">
    <source>
        <dbReference type="ARBA" id="ARBA00022989"/>
    </source>
</evidence>
<keyword evidence="10" id="KW-0067">ATP-binding</keyword>
<dbReference type="GO" id="GO:0005524">
    <property type="term" value="F:ATP binding"/>
    <property type="evidence" value="ECO:0007669"/>
    <property type="project" value="UniProtKB-KW"/>
</dbReference>
<sequence length="327" mass="38250">MKLFWREHFSFLLVNLFQLFLVILVYWLDGNHRSTTAIYAGFLGIFILVMYLVIRYVIHRSFYLQLSHPTNSLDETIHTKGLSPLSLAIQGYLSSQYRHYQATVHQYEMKQQQHLTFITQWVHQMKTPLSVIQLTMKGKIEPIFQSIQEEISRIRTGLETVLYTARLEAFEHDFSVQRVSLQSVINEVVFEHKRSFIRHKVFPQITVDETIHVETDPKWLSFIVGQLIGNAIRYSAEMSETLSISAFLKEDMWVLEISDEGIGIPAQDIHRVCEPYFTGENGRKYRESTGMGLYLVQEVCKKLHHQFEISSEEGRGTTVRILFFHAR</sequence>
<keyword evidence="5" id="KW-0597">Phosphoprotein</keyword>
<dbReference type="SUPFAM" id="SSF55874">
    <property type="entry name" value="ATPase domain of HSP90 chaperone/DNA topoisomerase II/histidine kinase"/>
    <property type="match status" value="1"/>
</dbReference>
<evidence type="ECO:0000256" key="1">
    <source>
        <dbReference type="ARBA" id="ARBA00000085"/>
    </source>
</evidence>
<keyword evidence="11 14" id="KW-1133">Transmembrane helix</keyword>
<dbReference type="GO" id="GO:0005886">
    <property type="term" value="C:plasma membrane"/>
    <property type="evidence" value="ECO:0007669"/>
    <property type="project" value="UniProtKB-SubCell"/>
</dbReference>
<dbReference type="SMART" id="SM00388">
    <property type="entry name" value="HisKA"/>
    <property type="match status" value="1"/>
</dbReference>
<dbReference type="OrthoDB" id="9780487at2"/>
<keyword evidence="7 14" id="KW-0812">Transmembrane</keyword>
<keyword evidence="13 14" id="KW-0472">Membrane</keyword>
<dbReference type="SMART" id="SM00387">
    <property type="entry name" value="HATPase_c"/>
    <property type="match status" value="1"/>
</dbReference>
<comment type="catalytic activity">
    <reaction evidence="1">
        <text>ATP + protein L-histidine = ADP + protein N-phospho-L-histidine.</text>
        <dbReference type="EC" id="2.7.13.3"/>
    </reaction>
</comment>
<evidence type="ECO:0000313" key="17">
    <source>
        <dbReference type="Proteomes" id="UP000198660"/>
    </source>
</evidence>
<keyword evidence="12" id="KW-0902">Two-component regulatory system</keyword>
<dbReference type="PRINTS" id="PR00344">
    <property type="entry name" value="BCTRLSENSOR"/>
</dbReference>
<evidence type="ECO:0000256" key="5">
    <source>
        <dbReference type="ARBA" id="ARBA00022553"/>
    </source>
</evidence>
<evidence type="ECO:0000256" key="3">
    <source>
        <dbReference type="ARBA" id="ARBA00012438"/>
    </source>
</evidence>
<comment type="subcellular location">
    <subcellularLocation>
        <location evidence="2">Cell membrane</location>
        <topology evidence="2">Multi-pass membrane protein</topology>
    </subcellularLocation>
</comment>
<dbReference type="PROSITE" id="PS50109">
    <property type="entry name" value="HIS_KIN"/>
    <property type="match status" value="1"/>
</dbReference>
<feature type="domain" description="Histidine kinase" evidence="15">
    <location>
        <begin position="120"/>
        <end position="327"/>
    </location>
</feature>
<organism evidence="16 17">
    <name type="scientific">Marininema halotolerans</name>
    <dbReference type="NCBI Taxonomy" id="1155944"/>
    <lineage>
        <taxon>Bacteria</taxon>
        <taxon>Bacillati</taxon>
        <taxon>Bacillota</taxon>
        <taxon>Bacilli</taxon>
        <taxon>Bacillales</taxon>
        <taxon>Thermoactinomycetaceae</taxon>
        <taxon>Marininema</taxon>
    </lineage>
</organism>
<dbReference type="EC" id="2.7.13.3" evidence="3"/>
<dbReference type="FunFam" id="3.30.565.10:FF:000057">
    <property type="entry name" value="Sensor histidine kinase"/>
    <property type="match status" value="1"/>
</dbReference>
<dbReference type="Gene3D" id="3.30.565.10">
    <property type="entry name" value="Histidine kinase-like ATPase, C-terminal domain"/>
    <property type="match status" value="1"/>
</dbReference>
<dbReference type="Pfam" id="PF02518">
    <property type="entry name" value="HATPase_c"/>
    <property type="match status" value="1"/>
</dbReference>
<evidence type="ECO:0000313" key="16">
    <source>
        <dbReference type="EMBL" id="SFS77354.1"/>
    </source>
</evidence>
<feature type="transmembrane region" description="Helical" evidence="14">
    <location>
        <begin position="39"/>
        <end position="58"/>
    </location>
</feature>
<evidence type="ECO:0000256" key="10">
    <source>
        <dbReference type="ARBA" id="ARBA00022840"/>
    </source>
</evidence>
<accession>A0A1I6SKC6</accession>
<keyword evidence="6" id="KW-0808">Transferase</keyword>
<dbReference type="EMBL" id="FPAA01000007">
    <property type="protein sequence ID" value="SFS77354.1"/>
    <property type="molecule type" value="Genomic_DNA"/>
</dbReference>
<dbReference type="GO" id="GO:0004721">
    <property type="term" value="F:phosphoprotein phosphatase activity"/>
    <property type="evidence" value="ECO:0007669"/>
    <property type="project" value="TreeGrafter"/>
</dbReference>
<evidence type="ECO:0000256" key="9">
    <source>
        <dbReference type="ARBA" id="ARBA00022777"/>
    </source>
</evidence>
<evidence type="ECO:0000256" key="7">
    <source>
        <dbReference type="ARBA" id="ARBA00022692"/>
    </source>
</evidence>
<dbReference type="InterPro" id="IPR004358">
    <property type="entry name" value="Sig_transdc_His_kin-like_C"/>
</dbReference>
<feature type="transmembrane region" description="Helical" evidence="14">
    <location>
        <begin position="9"/>
        <end position="27"/>
    </location>
</feature>
<evidence type="ECO:0000256" key="6">
    <source>
        <dbReference type="ARBA" id="ARBA00022679"/>
    </source>
</evidence>
<dbReference type="InterPro" id="IPR005467">
    <property type="entry name" value="His_kinase_dom"/>
</dbReference>
<reference evidence="17" key="1">
    <citation type="submission" date="2016-10" db="EMBL/GenBank/DDBJ databases">
        <authorList>
            <person name="Varghese N."/>
            <person name="Submissions S."/>
        </authorList>
    </citation>
    <scope>NUCLEOTIDE SEQUENCE [LARGE SCALE GENOMIC DNA]</scope>
    <source>
        <strain evidence="17">DSM 45789</strain>
    </source>
</reference>
<dbReference type="PANTHER" id="PTHR45453:SF2">
    <property type="entry name" value="HISTIDINE KINASE"/>
    <property type="match status" value="1"/>
</dbReference>
<evidence type="ECO:0000256" key="2">
    <source>
        <dbReference type="ARBA" id="ARBA00004651"/>
    </source>
</evidence>
<evidence type="ECO:0000256" key="14">
    <source>
        <dbReference type="SAM" id="Phobius"/>
    </source>
</evidence>
<dbReference type="InterPro" id="IPR050351">
    <property type="entry name" value="BphY/WalK/GraS-like"/>
</dbReference>
<evidence type="ECO:0000256" key="8">
    <source>
        <dbReference type="ARBA" id="ARBA00022741"/>
    </source>
</evidence>
<evidence type="ECO:0000259" key="15">
    <source>
        <dbReference type="PROSITE" id="PS50109"/>
    </source>
</evidence>
<dbReference type="InterPro" id="IPR003661">
    <property type="entry name" value="HisK_dim/P_dom"/>
</dbReference>
<keyword evidence="4" id="KW-1003">Cell membrane</keyword>
<dbReference type="GO" id="GO:0016036">
    <property type="term" value="P:cellular response to phosphate starvation"/>
    <property type="evidence" value="ECO:0007669"/>
    <property type="project" value="TreeGrafter"/>
</dbReference>
<evidence type="ECO:0000256" key="13">
    <source>
        <dbReference type="ARBA" id="ARBA00023136"/>
    </source>
</evidence>
<dbReference type="PANTHER" id="PTHR45453">
    <property type="entry name" value="PHOSPHATE REGULON SENSOR PROTEIN PHOR"/>
    <property type="match status" value="1"/>
</dbReference>
<dbReference type="InterPro" id="IPR036890">
    <property type="entry name" value="HATPase_C_sf"/>
</dbReference>
<protein>
    <recommendedName>
        <fullName evidence="3">histidine kinase</fullName>
        <ecNumber evidence="3">2.7.13.3</ecNumber>
    </recommendedName>
</protein>